<name>A0A2T1AAI9_TRISK</name>
<feature type="domain" description="Type-F conjugative transfer system protein TraW N-terminal" evidence="2">
    <location>
        <begin position="9"/>
        <end position="36"/>
    </location>
</feature>
<feature type="signal peptide" evidence="1">
    <location>
        <begin position="1"/>
        <end position="23"/>
    </location>
</feature>
<gene>
    <name evidence="3" type="ORF">CLV89_11440</name>
</gene>
<dbReference type="EMBL" id="PVUF01000014">
    <property type="protein sequence ID" value="PRZ45589.1"/>
    <property type="molecule type" value="Genomic_DNA"/>
</dbReference>
<reference evidence="3 4" key="1">
    <citation type="submission" date="2018-03" db="EMBL/GenBank/DDBJ databases">
        <title>Genomic Encyclopedia of Archaeal and Bacterial Type Strains, Phase II (KMG-II): from individual species to whole genera.</title>
        <authorList>
            <person name="Goeker M."/>
        </authorList>
    </citation>
    <scope>NUCLEOTIDE SEQUENCE [LARGE SCALE GENOMIC DNA]</scope>
    <source>
        <strain evidence="3 4">DSM 25328</strain>
    </source>
</reference>
<dbReference type="Proteomes" id="UP000237718">
    <property type="component" value="Unassembled WGS sequence"/>
</dbReference>
<feature type="chain" id="PRO_5015703104" evidence="1">
    <location>
        <begin position="24"/>
        <end position="215"/>
    </location>
</feature>
<comment type="caution">
    <text evidence="3">The sequence shown here is derived from an EMBL/GenBank/DDBJ whole genome shotgun (WGS) entry which is preliminary data.</text>
</comment>
<dbReference type="RefSeq" id="WP_106165009.1">
    <property type="nucleotide sequence ID" value="NZ_JBLWXK010000015.1"/>
</dbReference>
<proteinExistence type="predicted"/>
<protein>
    <submittedName>
        <fullName evidence="3">Conjugal transfer pilus assembly protein TraW</fullName>
    </submittedName>
</protein>
<keyword evidence="1" id="KW-0732">Signal</keyword>
<dbReference type="InterPro" id="IPR025864">
    <property type="entry name" value="TraW_N_dom"/>
</dbReference>
<sequence>MIAHRLFHTVLLCSLAAAGQGVAKDLGTHGPLFEVAEPSLLDTIKARLKDMEAAGELDAMRQEMQDTTRAYVSRPRPVQGLGKAEDYAIWEVDMSITLTEDLADHQGQIFAHAGTVVNPMAYSRFNKRIVLLDGDDPDQVSFALSDGDELDTLLVLVNGDPLGLMREHGRRFYFDQDAVLVKRFGVQNVPAVVQRADPFMQVEEIALGKGGEIAQ</sequence>
<dbReference type="AlphaFoldDB" id="A0A2T1AAI9"/>
<evidence type="ECO:0000313" key="3">
    <source>
        <dbReference type="EMBL" id="PRZ45589.1"/>
    </source>
</evidence>
<organism evidence="3 4">
    <name type="scientific">Tritonibacter scottomollicae</name>
    <name type="common">Epibacterium scottomollicae</name>
    <dbReference type="NCBI Taxonomy" id="483013"/>
    <lineage>
        <taxon>Bacteria</taxon>
        <taxon>Pseudomonadati</taxon>
        <taxon>Pseudomonadota</taxon>
        <taxon>Alphaproteobacteria</taxon>
        <taxon>Rhodobacterales</taxon>
        <taxon>Paracoccaceae</taxon>
        <taxon>Tritonibacter</taxon>
    </lineage>
</organism>
<evidence type="ECO:0000256" key="1">
    <source>
        <dbReference type="SAM" id="SignalP"/>
    </source>
</evidence>
<dbReference type="OrthoDB" id="7171737at2"/>
<dbReference type="InterPro" id="IPR014114">
    <property type="entry name" value="TraW"/>
</dbReference>
<dbReference type="NCBIfam" id="TIGR02743">
    <property type="entry name" value="TraW"/>
    <property type="match status" value="1"/>
</dbReference>
<evidence type="ECO:0000313" key="4">
    <source>
        <dbReference type="Proteomes" id="UP000237718"/>
    </source>
</evidence>
<evidence type="ECO:0000259" key="2">
    <source>
        <dbReference type="Pfam" id="PF12477"/>
    </source>
</evidence>
<dbReference type="Pfam" id="PF12477">
    <property type="entry name" value="TraW_N"/>
    <property type="match status" value="1"/>
</dbReference>
<accession>A0A2T1AAI9</accession>